<evidence type="ECO:0000313" key="2">
    <source>
        <dbReference type="EMBL" id="KAG1776445.1"/>
    </source>
</evidence>
<dbReference type="InterPro" id="IPR041078">
    <property type="entry name" value="Plavaka"/>
</dbReference>
<comment type="caution">
    <text evidence="2">The sequence shown here is derived from an EMBL/GenBank/DDBJ whole genome shotgun (WGS) entry which is preliminary data.</text>
</comment>
<dbReference type="OrthoDB" id="2418900at2759"/>
<evidence type="ECO:0000256" key="1">
    <source>
        <dbReference type="SAM" id="MobiDB-lite"/>
    </source>
</evidence>
<feature type="compositionally biased region" description="Basic and acidic residues" evidence="1">
    <location>
        <begin position="79"/>
        <end position="91"/>
    </location>
</feature>
<proteinExistence type="predicted"/>
<gene>
    <name evidence="2" type="ORF">EV702DRAFT_1198144</name>
</gene>
<dbReference type="Proteomes" id="UP000714275">
    <property type="component" value="Unassembled WGS sequence"/>
</dbReference>
<feature type="region of interest" description="Disordered" evidence="1">
    <location>
        <begin position="79"/>
        <end position="113"/>
    </location>
</feature>
<evidence type="ECO:0000313" key="3">
    <source>
        <dbReference type="Proteomes" id="UP000714275"/>
    </source>
</evidence>
<name>A0A9P7D189_9AGAM</name>
<accession>A0A9P7D189</accession>
<dbReference type="AlphaFoldDB" id="A0A9P7D189"/>
<protein>
    <submittedName>
        <fullName evidence="2">Uncharacterized protein</fullName>
    </submittedName>
</protein>
<reference evidence="2" key="1">
    <citation type="journal article" date="2020" name="New Phytol.">
        <title>Comparative genomics reveals dynamic genome evolution in host specialist ectomycorrhizal fungi.</title>
        <authorList>
            <person name="Lofgren L.A."/>
            <person name="Nguyen N.H."/>
            <person name="Vilgalys R."/>
            <person name="Ruytinx J."/>
            <person name="Liao H.L."/>
            <person name="Branco S."/>
            <person name="Kuo A."/>
            <person name="LaButti K."/>
            <person name="Lipzen A."/>
            <person name="Andreopoulos W."/>
            <person name="Pangilinan J."/>
            <person name="Riley R."/>
            <person name="Hundley H."/>
            <person name="Na H."/>
            <person name="Barry K."/>
            <person name="Grigoriev I.V."/>
            <person name="Stajich J.E."/>
            <person name="Kennedy P.G."/>
        </authorList>
    </citation>
    <scope>NUCLEOTIDE SEQUENCE</scope>
    <source>
        <strain evidence="2">DOB743</strain>
    </source>
</reference>
<feature type="compositionally biased region" description="Acidic residues" evidence="1">
    <location>
        <begin position="92"/>
        <end position="103"/>
    </location>
</feature>
<sequence length="285" mass="32504">MNTCPGCTKKFEHTRYSHHLAKTTNPSCAALLQHASLFPELEDGDSDGLDGGGDDFFSCHLSEFTGEYFGYYNEQDLKRSNNNCDEPRTPLESDEEEEEDPDAELEHGWEQPADPVLQDVDEALLGRQPIVEKFPQHHTGAPVHLSRTTAFKSYKDVLQGAENVWAPFVSCIDYEVAKWAKLCGSGSTAFSELLTINGMSFLNWLHDALGLSYRNTHELNQIIDRQLLCRRPHFKHEEIIVADEAFDVYSRDIMECVKALYSDFKFLQHLNYAPEHHYVDIDKTI</sequence>
<keyword evidence="3" id="KW-1185">Reference proteome</keyword>
<dbReference type="Pfam" id="PF18759">
    <property type="entry name" value="Plavaka"/>
    <property type="match status" value="1"/>
</dbReference>
<dbReference type="EMBL" id="JABBWD010000026">
    <property type="protein sequence ID" value="KAG1776445.1"/>
    <property type="molecule type" value="Genomic_DNA"/>
</dbReference>
<organism evidence="2 3">
    <name type="scientific">Suillus placidus</name>
    <dbReference type="NCBI Taxonomy" id="48579"/>
    <lineage>
        <taxon>Eukaryota</taxon>
        <taxon>Fungi</taxon>
        <taxon>Dikarya</taxon>
        <taxon>Basidiomycota</taxon>
        <taxon>Agaricomycotina</taxon>
        <taxon>Agaricomycetes</taxon>
        <taxon>Agaricomycetidae</taxon>
        <taxon>Boletales</taxon>
        <taxon>Suillineae</taxon>
        <taxon>Suillaceae</taxon>
        <taxon>Suillus</taxon>
    </lineage>
</organism>